<organism evidence="1 2">
    <name type="scientific">Methylobacter tundripaludum (strain ATCC BAA-1195 / DSM 17260 / SV96)</name>
    <dbReference type="NCBI Taxonomy" id="697282"/>
    <lineage>
        <taxon>Bacteria</taxon>
        <taxon>Pseudomonadati</taxon>
        <taxon>Pseudomonadota</taxon>
        <taxon>Gammaproteobacteria</taxon>
        <taxon>Methylococcales</taxon>
        <taxon>Methylococcaceae</taxon>
        <taxon>Methylobacter</taxon>
    </lineage>
</organism>
<accession>G3ITW3</accession>
<dbReference type="HOGENOM" id="CLU_2260486_0_0_6"/>
<sequence>MNTSLDSFPIYGSTVCSLLGAKFTPEQLWVMMDIETLSDTKAVILGELWQRVQTGPVKLTTRELCSALELASQIISLDIHLEDAPLIEILIDDGLTAKCQLSK</sequence>
<gene>
    <name evidence="1" type="ORF">Mettu_0205</name>
</gene>
<keyword evidence="2" id="KW-1185">Reference proteome</keyword>
<dbReference type="AlphaFoldDB" id="G3ITW3"/>
<protein>
    <submittedName>
        <fullName evidence="1">Uncharacterized protein</fullName>
    </submittedName>
</protein>
<evidence type="ECO:0000313" key="2">
    <source>
        <dbReference type="Proteomes" id="UP000004664"/>
    </source>
</evidence>
<dbReference type="STRING" id="697282.Mettu_0205"/>
<dbReference type="EMBL" id="JH109152">
    <property type="protein sequence ID" value="EGW21446.1"/>
    <property type="molecule type" value="Genomic_DNA"/>
</dbReference>
<proteinExistence type="predicted"/>
<reference evidence="1 2" key="1">
    <citation type="submission" date="2011-06" db="EMBL/GenBank/DDBJ databases">
        <title>Genomic sequence of Methylobacter tundripaludum SV96.</title>
        <authorList>
            <consortium name="US DOE Joint Genome Institute"/>
            <person name="Lucas S."/>
            <person name="Han J."/>
            <person name="Lapidus A."/>
            <person name="Cheng J.-F."/>
            <person name="Goodwin L."/>
            <person name="Pitluck S."/>
            <person name="Held B."/>
            <person name="Detter J.C."/>
            <person name="Han C."/>
            <person name="Tapia R."/>
            <person name="Land M."/>
            <person name="Hauser L."/>
            <person name="Kyrpides N."/>
            <person name="Ivanova N."/>
            <person name="Ovchinnikova G."/>
            <person name="Pagani I."/>
            <person name="Klotz M.G."/>
            <person name="Dispirito A.A."/>
            <person name="Murrell J.C."/>
            <person name="Dunfield P."/>
            <person name="Kalyuzhnaya M.G."/>
            <person name="Svenning M."/>
            <person name="Trotsenko Y.A."/>
            <person name="Stein L.Y."/>
            <person name="Woyke T."/>
        </authorList>
    </citation>
    <scope>NUCLEOTIDE SEQUENCE [LARGE SCALE GENOMIC DNA]</scope>
    <source>
        <strain evidence="2">ATCC BAA-1195 / DSM 17260 / SV96</strain>
    </source>
</reference>
<name>G3ITW3_METTV</name>
<dbReference type="Proteomes" id="UP000004664">
    <property type="component" value="Unassembled WGS sequence"/>
</dbReference>
<dbReference type="RefSeq" id="WP_006889428.1">
    <property type="nucleotide sequence ID" value="NZ_JH109152.1"/>
</dbReference>
<evidence type="ECO:0000313" key="1">
    <source>
        <dbReference type="EMBL" id="EGW21446.1"/>
    </source>
</evidence>